<gene>
    <name evidence="1" type="ORF">CUU66_07335</name>
</gene>
<name>A0A2N5M7Z1_9BACI</name>
<accession>A0A2N5M7Z1</accession>
<evidence type="ECO:0000313" key="1">
    <source>
        <dbReference type="EMBL" id="PLT30467.1"/>
    </source>
</evidence>
<dbReference type="SUPFAM" id="SSF53254">
    <property type="entry name" value="Phosphoglycerate mutase-like"/>
    <property type="match status" value="1"/>
</dbReference>
<dbReference type="InterPro" id="IPR013078">
    <property type="entry name" value="His_Pase_superF_clade-1"/>
</dbReference>
<dbReference type="Proteomes" id="UP000234748">
    <property type="component" value="Unassembled WGS sequence"/>
</dbReference>
<dbReference type="SMART" id="SM00855">
    <property type="entry name" value="PGAM"/>
    <property type="match status" value="1"/>
</dbReference>
<comment type="caution">
    <text evidence="1">The sequence shown here is derived from an EMBL/GenBank/DDBJ whole genome shotgun (WGS) entry which is preliminary data.</text>
</comment>
<reference evidence="1 2" key="1">
    <citation type="submission" date="2017-11" db="EMBL/GenBank/DDBJ databases">
        <title>Comparitive Functional Genomics of Dry Heat Resistant strains isolated from the Viking Spacecraft.</title>
        <authorList>
            <person name="Seuylemezian A."/>
            <person name="Cooper K."/>
            <person name="Vaishampayan P."/>
        </authorList>
    </citation>
    <scope>NUCLEOTIDE SEQUENCE [LARGE SCALE GENOMIC DNA]</scope>
    <source>
        <strain evidence="1 2">V1-29</strain>
    </source>
</reference>
<dbReference type="RefSeq" id="WP_101641029.1">
    <property type="nucleotide sequence ID" value="NZ_PGUY01000021.1"/>
</dbReference>
<dbReference type="InterPro" id="IPR029033">
    <property type="entry name" value="His_PPase_superfam"/>
</dbReference>
<dbReference type="PANTHER" id="PTHR48100:SF59">
    <property type="entry name" value="ADENOSYLCOBALAMIN_ALPHA-RIBAZOLE PHOSPHATASE"/>
    <property type="match status" value="1"/>
</dbReference>
<protein>
    <submittedName>
        <fullName evidence="1">Histidine phosphatase family protein</fullName>
    </submittedName>
</protein>
<proteinExistence type="predicted"/>
<dbReference type="Pfam" id="PF00300">
    <property type="entry name" value="His_Phos_1"/>
    <property type="match status" value="1"/>
</dbReference>
<organism evidence="1 2">
    <name type="scientific">Peribacillus deserti</name>
    <dbReference type="NCBI Taxonomy" id="673318"/>
    <lineage>
        <taxon>Bacteria</taxon>
        <taxon>Bacillati</taxon>
        <taxon>Bacillota</taxon>
        <taxon>Bacilli</taxon>
        <taxon>Bacillales</taxon>
        <taxon>Bacillaceae</taxon>
        <taxon>Peribacillus</taxon>
    </lineage>
</organism>
<dbReference type="CDD" id="cd07067">
    <property type="entry name" value="HP_PGM_like"/>
    <property type="match status" value="1"/>
</dbReference>
<keyword evidence="2" id="KW-1185">Reference proteome</keyword>
<dbReference type="AlphaFoldDB" id="A0A2N5M7Z1"/>
<dbReference type="EMBL" id="PGUY01000021">
    <property type="protein sequence ID" value="PLT30467.1"/>
    <property type="molecule type" value="Genomic_DNA"/>
</dbReference>
<dbReference type="GO" id="GO:0005737">
    <property type="term" value="C:cytoplasm"/>
    <property type="evidence" value="ECO:0007669"/>
    <property type="project" value="TreeGrafter"/>
</dbReference>
<dbReference type="GO" id="GO:0016791">
    <property type="term" value="F:phosphatase activity"/>
    <property type="evidence" value="ECO:0007669"/>
    <property type="project" value="TreeGrafter"/>
</dbReference>
<dbReference type="InterPro" id="IPR050275">
    <property type="entry name" value="PGM_Phosphatase"/>
</dbReference>
<evidence type="ECO:0000313" key="2">
    <source>
        <dbReference type="Proteomes" id="UP000234748"/>
    </source>
</evidence>
<dbReference type="OrthoDB" id="2185101at2"/>
<dbReference type="Gene3D" id="3.40.50.1240">
    <property type="entry name" value="Phosphoglycerate mutase-like"/>
    <property type="match status" value="1"/>
</dbReference>
<sequence>MTVLYVVRHAHSHYNPDELGRPLSAKGTKDAKTVCQMLKNEKIDRIFSSPYRRAVETVETLSALVKKDIIIEDALRERTLSDVPLENFAFAIEKVWENSSFKWEGGESNNEAQQRGVKAIFNLLHTYEGEKMVISTHGNIMVLIMNYFNPLYHFKFWKQLDMPDIYKLSFDGVTHVDVERMWRRA</sequence>
<dbReference type="PANTHER" id="PTHR48100">
    <property type="entry name" value="BROAD-SPECIFICITY PHOSPHATASE YOR283W-RELATED"/>
    <property type="match status" value="1"/>
</dbReference>